<dbReference type="Proteomes" id="UP000077266">
    <property type="component" value="Unassembled WGS sequence"/>
</dbReference>
<dbReference type="PANTHER" id="PTHR47156">
    <property type="entry name" value="PROTEIN CBG20824"/>
    <property type="match status" value="1"/>
</dbReference>
<evidence type="ECO:0000256" key="4">
    <source>
        <dbReference type="PROSITE-ProRule" id="PRU00175"/>
    </source>
</evidence>
<sequence length="197" mass="22392">MLTVLSSSTCDICARTYKPDGARTPSVIPCGHILCRGCLSNLDPRACPFCRVPFQWESVKKVHCEFRALPGSSSRGPVASDKEQRATKLERRIVTALNAPKDPELIAKCERLVGKVHELLMGCREEQFPTLRAQLRTLQLHVEHLELLEEYDAVRAKYLRQKEVTKEVKRDLTVAEDEVEDLTAKLQRATLSKPRRR</sequence>
<dbReference type="PROSITE" id="PS50089">
    <property type="entry name" value="ZF_RING_2"/>
    <property type="match status" value="1"/>
</dbReference>
<organism evidence="7 8">
    <name type="scientific">Exidia glandulosa HHB12029</name>
    <dbReference type="NCBI Taxonomy" id="1314781"/>
    <lineage>
        <taxon>Eukaryota</taxon>
        <taxon>Fungi</taxon>
        <taxon>Dikarya</taxon>
        <taxon>Basidiomycota</taxon>
        <taxon>Agaricomycotina</taxon>
        <taxon>Agaricomycetes</taxon>
        <taxon>Auriculariales</taxon>
        <taxon>Exidiaceae</taxon>
        <taxon>Exidia</taxon>
    </lineage>
</organism>
<reference evidence="7 8" key="1">
    <citation type="journal article" date="2016" name="Mol. Biol. Evol.">
        <title>Comparative Genomics of Early-Diverging Mushroom-Forming Fungi Provides Insights into the Origins of Lignocellulose Decay Capabilities.</title>
        <authorList>
            <person name="Nagy L.G."/>
            <person name="Riley R."/>
            <person name="Tritt A."/>
            <person name="Adam C."/>
            <person name="Daum C."/>
            <person name="Floudas D."/>
            <person name="Sun H."/>
            <person name="Yadav J.S."/>
            <person name="Pangilinan J."/>
            <person name="Larsson K.H."/>
            <person name="Matsuura K."/>
            <person name="Barry K."/>
            <person name="Labutti K."/>
            <person name="Kuo R."/>
            <person name="Ohm R.A."/>
            <person name="Bhattacharya S.S."/>
            <person name="Shirouzu T."/>
            <person name="Yoshinaga Y."/>
            <person name="Martin F.M."/>
            <person name="Grigoriev I.V."/>
            <person name="Hibbett D.S."/>
        </authorList>
    </citation>
    <scope>NUCLEOTIDE SEQUENCE [LARGE SCALE GENOMIC DNA]</scope>
    <source>
        <strain evidence="7 8">HHB12029</strain>
    </source>
</reference>
<evidence type="ECO:0000256" key="3">
    <source>
        <dbReference type="ARBA" id="ARBA00022833"/>
    </source>
</evidence>
<evidence type="ECO:0000256" key="1">
    <source>
        <dbReference type="ARBA" id="ARBA00022723"/>
    </source>
</evidence>
<dbReference type="InParanoid" id="A0A165LUC7"/>
<dbReference type="SMART" id="SM00184">
    <property type="entry name" value="RING"/>
    <property type="match status" value="1"/>
</dbReference>
<dbReference type="SUPFAM" id="SSF57850">
    <property type="entry name" value="RING/U-box"/>
    <property type="match status" value="1"/>
</dbReference>
<keyword evidence="2 4" id="KW-0863">Zinc-finger</keyword>
<proteinExistence type="predicted"/>
<evidence type="ECO:0000256" key="5">
    <source>
        <dbReference type="SAM" id="Coils"/>
    </source>
</evidence>
<dbReference type="PANTHER" id="PTHR47156:SF10">
    <property type="entry name" value="E3 UBIQUITIN-PROTEIN LIGASE TRIM-21-RELATED"/>
    <property type="match status" value="1"/>
</dbReference>
<gene>
    <name evidence="7" type="ORF">EXIGLDRAFT_669509</name>
</gene>
<feature type="coiled-coil region" evidence="5">
    <location>
        <begin position="165"/>
        <end position="192"/>
    </location>
</feature>
<evidence type="ECO:0000259" key="6">
    <source>
        <dbReference type="PROSITE" id="PS50089"/>
    </source>
</evidence>
<dbReference type="EMBL" id="KV425920">
    <property type="protein sequence ID" value="KZV98334.1"/>
    <property type="molecule type" value="Genomic_DNA"/>
</dbReference>
<dbReference type="GO" id="GO:0008270">
    <property type="term" value="F:zinc ion binding"/>
    <property type="evidence" value="ECO:0007669"/>
    <property type="project" value="UniProtKB-KW"/>
</dbReference>
<dbReference type="InterPro" id="IPR052667">
    <property type="entry name" value="E3_ubiquitin-ligase_RING"/>
</dbReference>
<keyword evidence="3" id="KW-0862">Zinc</keyword>
<dbReference type="InterPro" id="IPR013083">
    <property type="entry name" value="Znf_RING/FYVE/PHD"/>
</dbReference>
<evidence type="ECO:0000313" key="8">
    <source>
        <dbReference type="Proteomes" id="UP000077266"/>
    </source>
</evidence>
<dbReference type="AlphaFoldDB" id="A0A165LUC7"/>
<name>A0A165LUC7_EXIGL</name>
<dbReference type="InterPro" id="IPR017907">
    <property type="entry name" value="Znf_RING_CS"/>
</dbReference>
<keyword evidence="8" id="KW-1185">Reference proteome</keyword>
<dbReference type="PROSITE" id="PS00518">
    <property type="entry name" value="ZF_RING_1"/>
    <property type="match status" value="1"/>
</dbReference>
<dbReference type="Pfam" id="PF14634">
    <property type="entry name" value="zf-RING_5"/>
    <property type="match status" value="1"/>
</dbReference>
<keyword evidence="1" id="KW-0479">Metal-binding</keyword>
<feature type="domain" description="RING-type" evidence="6">
    <location>
        <begin position="10"/>
        <end position="51"/>
    </location>
</feature>
<protein>
    <recommendedName>
        <fullName evidence="6">RING-type domain-containing protein</fullName>
    </recommendedName>
</protein>
<evidence type="ECO:0000313" key="7">
    <source>
        <dbReference type="EMBL" id="KZV98334.1"/>
    </source>
</evidence>
<dbReference type="Gene3D" id="3.30.40.10">
    <property type="entry name" value="Zinc/RING finger domain, C3HC4 (zinc finger)"/>
    <property type="match status" value="1"/>
</dbReference>
<dbReference type="STRING" id="1314781.A0A165LUC7"/>
<dbReference type="InterPro" id="IPR001841">
    <property type="entry name" value="Znf_RING"/>
</dbReference>
<evidence type="ECO:0000256" key="2">
    <source>
        <dbReference type="ARBA" id="ARBA00022771"/>
    </source>
</evidence>
<accession>A0A165LUC7</accession>
<dbReference type="OrthoDB" id="6105938at2759"/>
<keyword evidence="5" id="KW-0175">Coiled coil</keyword>